<feature type="domain" description="N-acetyltransferase" evidence="1">
    <location>
        <begin position="10"/>
        <end position="171"/>
    </location>
</feature>
<dbReference type="InterPro" id="IPR051531">
    <property type="entry name" value="N-acetyltransferase"/>
</dbReference>
<dbReference type="InterPro" id="IPR016181">
    <property type="entry name" value="Acyl_CoA_acyltransferase"/>
</dbReference>
<proteinExistence type="predicted"/>
<dbReference type="PANTHER" id="PTHR43792">
    <property type="entry name" value="GNAT FAMILY, PUTATIVE (AFU_ORTHOLOGUE AFUA_3G00765)-RELATED-RELATED"/>
    <property type="match status" value="1"/>
</dbReference>
<dbReference type="InterPro" id="IPR000182">
    <property type="entry name" value="GNAT_dom"/>
</dbReference>
<organism evidence="2 3">
    <name type="scientific">Marivirga lumbricoides</name>
    <dbReference type="NCBI Taxonomy" id="1046115"/>
    <lineage>
        <taxon>Bacteria</taxon>
        <taxon>Pseudomonadati</taxon>
        <taxon>Bacteroidota</taxon>
        <taxon>Cytophagia</taxon>
        <taxon>Cytophagales</taxon>
        <taxon>Marivirgaceae</taxon>
        <taxon>Marivirga</taxon>
    </lineage>
</organism>
<dbReference type="AlphaFoldDB" id="A0A2T4DN98"/>
<dbReference type="SUPFAM" id="SSF55729">
    <property type="entry name" value="Acyl-CoA N-acyltransferases (Nat)"/>
    <property type="match status" value="1"/>
</dbReference>
<evidence type="ECO:0000313" key="2">
    <source>
        <dbReference type="EMBL" id="PTB95290.1"/>
    </source>
</evidence>
<name>A0A2T4DN98_9BACT</name>
<sequence>MKIILSTERLLLKPIIKQDAAFILKLVNSPLYIQFIGDRKLKTVKEAEDFIKNGPQKSYNENGYGLYCVRAKEDHLPIGVCGLLKRDFLPHPDIGFAFLPEAMGRGYAYEMAAATLEYAHHALKLNTVLAFADPANERSVKLLEKTGMQFQKHFKHPDEGKEVVLYFKKFSD</sequence>
<evidence type="ECO:0000259" key="1">
    <source>
        <dbReference type="PROSITE" id="PS51186"/>
    </source>
</evidence>
<reference evidence="2 3" key="1">
    <citation type="submission" date="2018-03" db="EMBL/GenBank/DDBJ databases">
        <title>Cross-interface Injection: A General Nanoliter Liquid Handling Method Applied to Single Cells Genome Amplification Automated Nanoliter Liquid Handling Applied to Single Cell Multiple Displacement Amplification.</title>
        <authorList>
            <person name="Yun J."/>
            <person name="Xu P."/>
            <person name="Xu J."/>
            <person name="Dai X."/>
            <person name="Wang Y."/>
            <person name="Zheng X."/>
            <person name="Cao C."/>
            <person name="Yi Q."/>
            <person name="Zhu Y."/>
            <person name="Wang L."/>
            <person name="Dong Z."/>
            <person name="Huang Y."/>
            <person name="Huang L."/>
            <person name="Du W."/>
        </authorList>
    </citation>
    <scope>NUCLEOTIDE SEQUENCE [LARGE SCALE GENOMIC DNA]</scope>
    <source>
        <strain evidence="2 3">Z-D1-2</strain>
    </source>
</reference>
<dbReference type="PROSITE" id="PS51186">
    <property type="entry name" value="GNAT"/>
    <property type="match status" value="1"/>
</dbReference>
<gene>
    <name evidence="2" type="ORF">C9994_11425</name>
</gene>
<dbReference type="Proteomes" id="UP000240608">
    <property type="component" value="Unassembled WGS sequence"/>
</dbReference>
<dbReference type="EMBL" id="PYVU01000111">
    <property type="protein sequence ID" value="PTB95290.1"/>
    <property type="molecule type" value="Genomic_DNA"/>
</dbReference>
<accession>A0A2T4DN98</accession>
<evidence type="ECO:0000313" key="3">
    <source>
        <dbReference type="Proteomes" id="UP000240608"/>
    </source>
</evidence>
<protein>
    <recommendedName>
        <fullName evidence="1">N-acetyltransferase domain-containing protein</fullName>
    </recommendedName>
</protein>
<comment type="caution">
    <text evidence="2">The sequence shown here is derived from an EMBL/GenBank/DDBJ whole genome shotgun (WGS) entry which is preliminary data.</text>
</comment>
<dbReference type="PANTHER" id="PTHR43792:SF1">
    <property type="entry name" value="N-ACETYLTRANSFERASE DOMAIN-CONTAINING PROTEIN"/>
    <property type="match status" value="1"/>
</dbReference>
<dbReference type="Pfam" id="PF13302">
    <property type="entry name" value="Acetyltransf_3"/>
    <property type="match status" value="1"/>
</dbReference>
<dbReference type="Gene3D" id="3.40.630.30">
    <property type="match status" value="1"/>
</dbReference>
<dbReference type="GO" id="GO:0016747">
    <property type="term" value="F:acyltransferase activity, transferring groups other than amino-acyl groups"/>
    <property type="evidence" value="ECO:0007669"/>
    <property type="project" value="InterPro"/>
</dbReference>